<dbReference type="EMBL" id="VOIH02000004">
    <property type="protein sequence ID" value="KAF3448863.1"/>
    <property type="molecule type" value="Genomic_DNA"/>
</dbReference>
<accession>A0A8K0HB22</accession>
<gene>
    <name evidence="2" type="ORF">FNV43_RR09579</name>
</gene>
<evidence type="ECO:0000313" key="3">
    <source>
        <dbReference type="Proteomes" id="UP000796880"/>
    </source>
</evidence>
<proteinExistence type="predicted"/>
<keyword evidence="3" id="KW-1185">Reference proteome</keyword>
<dbReference type="AlphaFoldDB" id="A0A8K0HB22"/>
<feature type="region of interest" description="Disordered" evidence="1">
    <location>
        <begin position="15"/>
        <end position="69"/>
    </location>
</feature>
<sequence length="247" mass="28217">MSAFRSYNIRGQFKYSPQKAFDTESRSPLDPYRLDRLDNRQRSAHPRPISWTNLPPRSTARHEEFGHISPGHQPTRVIRYFNLAPPDANGWRYFQQQTLVLRPQRAAKSRPANLGLEDSSSIRRIKPDAPIVDCLMTRHDKSIQEHALEDIRHEANREPRLIAPSRKGCGACRSDKQNHEADILEFKQAAIDVNAPRKPRKWSKPTRSFPKRREPGILGPDFSPSREEMNGAPGSPGHGRKDCVPHG</sequence>
<protein>
    <submittedName>
        <fullName evidence="2">Uncharacterized protein</fullName>
    </submittedName>
</protein>
<organism evidence="2 3">
    <name type="scientific">Rhamnella rubrinervis</name>
    <dbReference type="NCBI Taxonomy" id="2594499"/>
    <lineage>
        <taxon>Eukaryota</taxon>
        <taxon>Viridiplantae</taxon>
        <taxon>Streptophyta</taxon>
        <taxon>Embryophyta</taxon>
        <taxon>Tracheophyta</taxon>
        <taxon>Spermatophyta</taxon>
        <taxon>Magnoliopsida</taxon>
        <taxon>eudicotyledons</taxon>
        <taxon>Gunneridae</taxon>
        <taxon>Pentapetalae</taxon>
        <taxon>rosids</taxon>
        <taxon>fabids</taxon>
        <taxon>Rosales</taxon>
        <taxon>Rhamnaceae</taxon>
        <taxon>rhamnoid group</taxon>
        <taxon>Rhamneae</taxon>
        <taxon>Rhamnella</taxon>
    </lineage>
</organism>
<evidence type="ECO:0000313" key="2">
    <source>
        <dbReference type="EMBL" id="KAF3448863.1"/>
    </source>
</evidence>
<feature type="compositionally biased region" description="Basic and acidic residues" evidence="1">
    <location>
        <begin position="21"/>
        <end position="41"/>
    </location>
</feature>
<comment type="caution">
    <text evidence="2">The sequence shown here is derived from an EMBL/GenBank/DDBJ whole genome shotgun (WGS) entry which is preliminary data.</text>
</comment>
<dbReference type="Proteomes" id="UP000796880">
    <property type="component" value="Unassembled WGS sequence"/>
</dbReference>
<reference evidence="2" key="1">
    <citation type="submission" date="2020-03" db="EMBL/GenBank/DDBJ databases">
        <title>A high-quality chromosome-level genome assembly of a woody plant with both climbing and erect habits, Rhamnella rubrinervis.</title>
        <authorList>
            <person name="Lu Z."/>
            <person name="Yang Y."/>
            <person name="Zhu X."/>
            <person name="Sun Y."/>
        </authorList>
    </citation>
    <scope>NUCLEOTIDE SEQUENCE</scope>
    <source>
        <strain evidence="2">BYM</strain>
        <tissue evidence="2">Leaf</tissue>
    </source>
</reference>
<name>A0A8K0HB22_9ROSA</name>
<feature type="region of interest" description="Disordered" evidence="1">
    <location>
        <begin position="195"/>
        <end position="247"/>
    </location>
</feature>
<evidence type="ECO:0000256" key="1">
    <source>
        <dbReference type="SAM" id="MobiDB-lite"/>
    </source>
</evidence>